<organism evidence="1 2">
    <name type="scientific">Puccinia graminis f. sp. tritici</name>
    <dbReference type="NCBI Taxonomy" id="56615"/>
    <lineage>
        <taxon>Eukaryota</taxon>
        <taxon>Fungi</taxon>
        <taxon>Dikarya</taxon>
        <taxon>Basidiomycota</taxon>
        <taxon>Pucciniomycotina</taxon>
        <taxon>Pucciniomycetes</taxon>
        <taxon>Pucciniales</taxon>
        <taxon>Pucciniaceae</taxon>
        <taxon>Puccinia</taxon>
    </lineage>
</organism>
<evidence type="ECO:0000313" key="1">
    <source>
        <dbReference type="EMBL" id="KAA1088152.1"/>
    </source>
</evidence>
<accession>A0A5B0NHV9</accession>
<protein>
    <submittedName>
        <fullName evidence="1">Uncharacterized protein</fullName>
    </submittedName>
</protein>
<comment type="caution">
    <text evidence="1">The sequence shown here is derived from an EMBL/GenBank/DDBJ whole genome shotgun (WGS) entry which is preliminary data.</text>
</comment>
<gene>
    <name evidence="1" type="ORF">PGTUg99_020580</name>
</gene>
<sequence>MVNFNHADSALIQPQSACMVGNPKFPTPKHVDSDTRACAYLSQVPPSEARFASGARHLRSPGPQKRGTWYKLEERAMNSASL</sequence>
<proteinExistence type="predicted"/>
<dbReference type="EMBL" id="VDEP01000407">
    <property type="protein sequence ID" value="KAA1088152.1"/>
    <property type="molecule type" value="Genomic_DNA"/>
</dbReference>
<dbReference type="Proteomes" id="UP000325313">
    <property type="component" value="Unassembled WGS sequence"/>
</dbReference>
<evidence type="ECO:0000313" key="2">
    <source>
        <dbReference type="Proteomes" id="UP000325313"/>
    </source>
</evidence>
<name>A0A5B0NHV9_PUCGR</name>
<dbReference type="AlphaFoldDB" id="A0A5B0NHV9"/>
<reference evidence="1 2" key="1">
    <citation type="submission" date="2019-05" db="EMBL/GenBank/DDBJ databases">
        <title>Emergence of the Ug99 lineage of the wheat stem rust pathogen through somatic hybridization.</title>
        <authorList>
            <person name="Li F."/>
            <person name="Upadhyaya N.M."/>
            <person name="Sperschneider J."/>
            <person name="Matny O."/>
            <person name="Nguyen-Phuc H."/>
            <person name="Mago R."/>
            <person name="Raley C."/>
            <person name="Miller M.E."/>
            <person name="Silverstein K.A.T."/>
            <person name="Henningsen E."/>
            <person name="Hirsch C.D."/>
            <person name="Visser B."/>
            <person name="Pretorius Z.A."/>
            <person name="Steffenson B.J."/>
            <person name="Schwessinger B."/>
            <person name="Dodds P.N."/>
            <person name="Figueroa M."/>
        </authorList>
    </citation>
    <scope>NUCLEOTIDE SEQUENCE [LARGE SCALE GENOMIC DNA]</scope>
    <source>
        <strain evidence="1 2">Ug99</strain>
    </source>
</reference>